<dbReference type="RefSeq" id="WP_249592429.1">
    <property type="nucleotide sequence ID" value="NZ_BAAAQL010000053.1"/>
</dbReference>
<name>A0ABY4Q4V3_9ACTN</name>
<accession>A0ABY4Q4V3</accession>
<feature type="domain" description="Acyl-CoA oxidase/dehydrogenase middle" evidence="8">
    <location>
        <begin position="138"/>
        <end position="216"/>
    </location>
</feature>
<dbReference type="PIRSF" id="PIRSF016578">
    <property type="entry name" value="HsaA"/>
    <property type="match status" value="1"/>
</dbReference>
<dbReference type="Gene3D" id="1.10.540.10">
    <property type="entry name" value="Acyl-CoA dehydrogenase/oxidase, N-terminal domain"/>
    <property type="match status" value="1"/>
</dbReference>
<gene>
    <name evidence="10" type="ORF">M4V62_41845</name>
</gene>
<evidence type="ECO:0000259" key="9">
    <source>
        <dbReference type="Pfam" id="PF02771"/>
    </source>
</evidence>
<evidence type="ECO:0000313" key="10">
    <source>
        <dbReference type="EMBL" id="UQT61097.1"/>
    </source>
</evidence>
<dbReference type="InterPro" id="IPR006091">
    <property type="entry name" value="Acyl-CoA_Oxase/DH_mid-dom"/>
</dbReference>
<proteinExistence type="inferred from homology"/>
<comment type="cofactor">
    <cofactor evidence="1 5">
        <name>FAD</name>
        <dbReference type="ChEBI" id="CHEBI:57692"/>
    </cofactor>
</comment>
<keyword evidence="4 5" id="KW-0274">FAD</keyword>
<dbReference type="Gene3D" id="1.20.140.10">
    <property type="entry name" value="Butyryl-CoA Dehydrogenase, subunit A, domain 3"/>
    <property type="match status" value="1"/>
</dbReference>
<dbReference type="InterPro" id="IPR009075">
    <property type="entry name" value="AcylCo_DH/oxidase_C"/>
</dbReference>
<evidence type="ECO:0000256" key="3">
    <source>
        <dbReference type="ARBA" id="ARBA00022630"/>
    </source>
</evidence>
<dbReference type="InterPro" id="IPR009100">
    <property type="entry name" value="AcylCoA_DH/oxidase_NM_dom_sf"/>
</dbReference>
<keyword evidence="3 5" id="KW-0285">Flavoprotein</keyword>
<dbReference type="InterPro" id="IPR036250">
    <property type="entry name" value="AcylCo_DH-like_C"/>
</dbReference>
<evidence type="ECO:0000259" key="7">
    <source>
        <dbReference type="Pfam" id="PF00441"/>
    </source>
</evidence>
<dbReference type="Proteomes" id="UP000829992">
    <property type="component" value="Chromosome"/>
</dbReference>
<evidence type="ECO:0000313" key="11">
    <source>
        <dbReference type="Proteomes" id="UP000829992"/>
    </source>
</evidence>
<feature type="domain" description="Acyl-CoA dehydrogenase/oxidase C-terminal" evidence="7">
    <location>
        <begin position="228"/>
        <end position="370"/>
    </location>
</feature>
<dbReference type="CDD" id="cd00567">
    <property type="entry name" value="ACAD"/>
    <property type="match status" value="1"/>
</dbReference>
<evidence type="ECO:0000256" key="5">
    <source>
        <dbReference type="RuleBase" id="RU362125"/>
    </source>
</evidence>
<dbReference type="Pfam" id="PF00441">
    <property type="entry name" value="Acyl-CoA_dh_1"/>
    <property type="match status" value="1"/>
</dbReference>
<protein>
    <submittedName>
        <fullName evidence="10">Acyl-CoA dehydrogenase family protein</fullName>
    </submittedName>
</protein>
<evidence type="ECO:0000256" key="6">
    <source>
        <dbReference type="SAM" id="MobiDB-lite"/>
    </source>
</evidence>
<evidence type="ECO:0000259" key="8">
    <source>
        <dbReference type="Pfam" id="PF02770"/>
    </source>
</evidence>
<sequence>MTEGLWSITPAEQKAAREVDARWGPLLADMSRGADARDAAGEPVPQHYFTEAAALGLQALSLPRAVGGEAMDPLTSALTMERIGYLCRENGFPLILGTRTIIAESLLASGRRDLTDRYVIPVARGELGIALAYSEDADAFSMRTTLRRSQSGYLLSGHKAFTTGGLLADVFLVYANDGAGDIAACLVHREDPGVTVNALDPVGNRTSGPASLDLRDVPLSQDRIVTDGDGISHAQRLLNARRLTVCCASLGQARALVELSAARLGTTVRHGQPLSDLPNVQAALGRMYIAVETARAMLYRAARRATDDEADLFFDPLVSAAKHRMTDCVRSVVEESLQVLGGHFYYGDPYFGICLRDFTGLVAAAGTQNLLEVNLGALAATSLPDPDGPGHVGAPRKDNTPA</sequence>
<organism evidence="10 11">
    <name type="scientific">Streptomyces durmitorensis</name>
    <dbReference type="NCBI Taxonomy" id="319947"/>
    <lineage>
        <taxon>Bacteria</taxon>
        <taxon>Bacillati</taxon>
        <taxon>Actinomycetota</taxon>
        <taxon>Actinomycetes</taxon>
        <taxon>Kitasatosporales</taxon>
        <taxon>Streptomycetaceae</taxon>
        <taxon>Streptomyces</taxon>
    </lineage>
</organism>
<reference evidence="10 11" key="1">
    <citation type="submission" date="2022-05" db="EMBL/GenBank/DDBJ databases">
        <authorList>
            <person name="Zhou X."/>
            <person name="Li K."/>
            <person name="Man Y."/>
        </authorList>
    </citation>
    <scope>NUCLEOTIDE SEQUENCE [LARGE SCALE GENOMIC DNA]</scope>
    <source>
        <strain evidence="10 11">MS405</strain>
    </source>
</reference>
<dbReference type="PANTHER" id="PTHR43884:SF12">
    <property type="entry name" value="ISOVALERYL-COA DEHYDROGENASE, MITOCHONDRIAL-RELATED"/>
    <property type="match status" value="1"/>
</dbReference>
<dbReference type="SUPFAM" id="SSF47203">
    <property type="entry name" value="Acyl-CoA dehydrogenase C-terminal domain-like"/>
    <property type="match status" value="1"/>
</dbReference>
<dbReference type="InterPro" id="IPR013786">
    <property type="entry name" value="AcylCoA_DH/ox_N"/>
</dbReference>
<dbReference type="Gene3D" id="2.40.110.10">
    <property type="entry name" value="Butyryl-CoA Dehydrogenase, subunit A, domain 2"/>
    <property type="match status" value="1"/>
</dbReference>
<evidence type="ECO:0000256" key="4">
    <source>
        <dbReference type="ARBA" id="ARBA00022827"/>
    </source>
</evidence>
<keyword evidence="11" id="KW-1185">Reference proteome</keyword>
<dbReference type="EMBL" id="CP097289">
    <property type="protein sequence ID" value="UQT61097.1"/>
    <property type="molecule type" value="Genomic_DNA"/>
</dbReference>
<dbReference type="PANTHER" id="PTHR43884">
    <property type="entry name" value="ACYL-COA DEHYDROGENASE"/>
    <property type="match status" value="1"/>
</dbReference>
<dbReference type="Pfam" id="PF02770">
    <property type="entry name" value="Acyl-CoA_dh_M"/>
    <property type="match status" value="1"/>
</dbReference>
<evidence type="ECO:0000256" key="1">
    <source>
        <dbReference type="ARBA" id="ARBA00001974"/>
    </source>
</evidence>
<feature type="domain" description="Acyl-CoA dehydrogenase/oxidase N-terminal" evidence="9">
    <location>
        <begin position="34"/>
        <end position="126"/>
    </location>
</feature>
<feature type="region of interest" description="Disordered" evidence="6">
    <location>
        <begin position="382"/>
        <end position="402"/>
    </location>
</feature>
<dbReference type="InterPro" id="IPR046373">
    <property type="entry name" value="Acyl-CoA_Oxase/DH_mid-dom_sf"/>
</dbReference>
<dbReference type="Pfam" id="PF02771">
    <property type="entry name" value="Acyl-CoA_dh_N"/>
    <property type="match status" value="1"/>
</dbReference>
<evidence type="ECO:0000256" key="2">
    <source>
        <dbReference type="ARBA" id="ARBA00009347"/>
    </source>
</evidence>
<dbReference type="InterPro" id="IPR037069">
    <property type="entry name" value="AcylCoA_DH/ox_N_sf"/>
</dbReference>
<dbReference type="SUPFAM" id="SSF56645">
    <property type="entry name" value="Acyl-CoA dehydrogenase NM domain-like"/>
    <property type="match status" value="1"/>
</dbReference>
<keyword evidence="5" id="KW-0560">Oxidoreductase</keyword>
<comment type="similarity">
    <text evidence="2 5">Belongs to the acyl-CoA dehydrogenase family.</text>
</comment>